<accession>A0A5B7JZ23</accession>
<gene>
    <name evidence="2" type="ORF">E2C01_095080</name>
</gene>
<feature type="chain" id="PRO_5023135660" evidence="1">
    <location>
        <begin position="22"/>
        <end position="81"/>
    </location>
</feature>
<evidence type="ECO:0000313" key="3">
    <source>
        <dbReference type="Proteomes" id="UP000324222"/>
    </source>
</evidence>
<organism evidence="2 3">
    <name type="scientific">Portunus trituberculatus</name>
    <name type="common">Swimming crab</name>
    <name type="synonym">Neptunus trituberculatus</name>
    <dbReference type="NCBI Taxonomy" id="210409"/>
    <lineage>
        <taxon>Eukaryota</taxon>
        <taxon>Metazoa</taxon>
        <taxon>Ecdysozoa</taxon>
        <taxon>Arthropoda</taxon>
        <taxon>Crustacea</taxon>
        <taxon>Multicrustacea</taxon>
        <taxon>Malacostraca</taxon>
        <taxon>Eumalacostraca</taxon>
        <taxon>Eucarida</taxon>
        <taxon>Decapoda</taxon>
        <taxon>Pleocyemata</taxon>
        <taxon>Brachyura</taxon>
        <taxon>Eubrachyura</taxon>
        <taxon>Portunoidea</taxon>
        <taxon>Portunidae</taxon>
        <taxon>Portuninae</taxon>
        <taxon>Portunus</taxon>
    </lineage>
</organism>
<keyword evidence="1" id="KW-0732">Signal</keyword>
<proteinExistence type="predicted"/>
<dbReference type="EMBL" id="VSRR010119272">
    <property type="protein sequence ID" value="MPC99653.1"/>
    <property type="molecule type" value="Genomic_DNA"/>
</dbReference>
<reference evidence="2 3" key="1">
    <citation type="submission" date="2019-05" db="EMBL/GenBank/DDBJ databases">
        <title>Another draft genome of Portunus trituberculatus and its Hox gene families provides insights of decapod evolution.</title>
        <authorList>
            <person name="Jeong J.-H."/>
            <person name="Song I."/>
            <person name="Kim S."/>
            <person name="Choi T."/>
            <person name="Kim D."/>
            <person name="Ryu S."/>
            <person name="Kim W."/>
        </authorList>
    </citation>
    <scope>NUCLEOTIDE SEQUENCE [LARGE SCALE GENOMIC DNA]</scope>
    <source>
        <tissue evidence="2">Muscle</tissue>
    </source>
</reference>
<evidence type="ECO:0000256" key="1">
    <source>
        <dbReference type="SAM" id="SignalP"/>
    </source>
</evidence>
<protein>
    <submittedName>
        <fullName evidence="2">Uncharacterized protein</fullName>
    </submittedName>
</protein>
<dbReference type="Proteomes" id="UP000324222">
    <property type="component" value="Unassembled WGS sequence"/>
</dbReference>
<sequence>MQSLVSSMVVVVAVASVAVHAGPQYKPKPVYGAPVCHPSTVIVTNTETQKVTTKTEEVSVTETETEVKKQYHTVCPKPSYG</sequence>
<evidence type="ECO:0000313" key="2">
    <source>
        <dbReference type="EMBL" id="MPC99653.1"/>
    </source>
</evidence>
<name>A0A5B7JZ23_PORTR</name>
<feature type="signal peptide" evidence="1">
    <location>
        <begin position="1"/>
        <end position="21"/>
    </location>
</feature>
<comment type="caution">
    <text evidence="2">The sequence shown here is derived from an EMBL/GenBank/DDBJ whole genome shotgun (WGS) entry which is preliminary data.</text>
</comment>
<keyword evidence="3" id="KW-1185">Reference proteome</keyword>
<dbReference type="AlphaFoldDB" id="A0A5B7JZ23"/>